<evidence type="ECO:0000313" key="3">
    <source>
        <dbReference type="EMBL" id="BDD01711.1"/>
    </source>
</evidence>
<feature type="chain" id="PRO_5045514181" description="YbhG-like alpha-helical hairpin domain-containing protein" evidence="1">
    <location>
        <begin position="25"/>
        <end position="318"/>
    </location>
</feature>
<dbReference type="Gene3D" id="2.40.30.170">
    <property type="match status" value="1"/>
</dbReference>
<proteinExistence type="predicted"/>
<protein>
    <recommendedName>
        <fullName evidence="2">YbhG-like alpha-helical hairpin domain-containing protein</fullName>
    </recommendedName>
</protein>
<dbReference type="Pfam" id="PF25881">
    <property type="entry name" value="HH_YBHG"/>
    <property type="match status" value="1"/>
</dbReference>
<dbReference type="EMBL" id="AP025295">
    <property type="protein sequence ID" value="BDD01711.1"/>
    <property type="molecule type" value="Genomic_DNA"/>
</dbReference>
<dbReference type="Gene3D" id="1.10.287.470">
    <property type="entry name" value="Helix hairpin bin"/>
    <property type="match status" value="1"/>
</dbReference>
<dbReference type="PANTHER" id="PTHR30438">
    <property type="entry name" value="36 KDA ANTIGEN-RELATED"/>
    <property type="match status" value="1"/>
</dbReference>
<dbReference type="PANTHER" id="PTHR30438:SF2">
    <property type="entry name" value="MEMBRANE PROTEIN"/>
    <property type="match status" value="1"/>
</dbReference>
<feature type="signal peptide" evidence="1">
    <location>
        <begin position="1"/>
        <end position="24"/>
    </location>
</feature>
<dbReference type="InterPro" id="IPR059052">
    <property type="entry name" value="HH_YbhG-like"/>
</dbReference>
<evidence type="ECO:0000259" key="2">
    <source>
        <dbReference type="Pfam" id="PF25881"/>
    </source>
</evidence>
<evidence type="ECO:0000313" key="4">
    <source>
        <dbReference type="Proteomes" id="UP001354989"/>
    </source>
</evidence>
<dbReference type="Proteomes" id="UP001354989">
    <property type="component" value="Plasmid pPP3"/>
</dbReference>
<dbReference type="SUPFAM" id="SSF111369">
    <property type="entry name" value="HlyD-like secretion proteins"/>
    <property type="match status" value="1"/>
</dbReference>
<reference evidence="3 4" key="1">
    <citation type="submission" date="2021-12" db="EMBL/GenBank/DDBJ databases">
        <title>Genome sequencing of bacteria with rrn-lacking chromosome and rrn-plasmid.</title>
        <authorList>
            <person name="Anda M."/>
            <person name="Iwasaki W."/>
        </authorList>
    </citation>
    <scope>NUCLEOTIDE SEQUENCE [LARGE SCALE GENOMIC DNA]</scope>
    <source>
        <strain evidence="3 4">NBRC 101262</strain>
        <plasmid evidence="3 4">pPP3</plasmid>
    </source>
</reference>
<keyword evidence="4" id="KW-1185">Reference proteome</keyword>
<organism evidence="3 4">
    <name type="scientific">Persicobacter psychrovividus</name>
    <dbReference type="NCBI Taxonomy" id="387638"/>
    <lineage>
        <taxon>Bacteria</taxon>
        <taxon>Pseudomonadati</taxon>
        <taxon>Bacteroidota</taxon>
        <taxon>Cytophagia</taxon>
        <taxon>Cytophagales</taxon>
        <taxon>Persicobacteraceae</taxon>
        <taxon>Persicobacter</taxon>
    </lineage>
</organism>
<dbReference type="RefSeq" id="WP_338398885.1">
    <property type="nucleotide sequence ID" value="NZ_AP025295.1"/>
</dbReference>
<evidence type="ECO:0000256" key="1">
    <source>
        <dbReference type="SAM" id="SignalP"/>
    </source>
</evidence>
<feature type="domain" description="YbhG-like alpha-helical hairpin" evidence="2">
    <location>
        <begin position="71"/>
        <end position="189"/>
    </location>
</feature>
<sequence>MKKLTIISLAVATLLAACNSNEQAAGIKGKVKKSSIAVAPKVPGRILSLKVEEGDFVRAGDTLAILDIPEVEAKKHQAEGALLAAKAQYEMALNGATAEQFAQIDAKLSAVKEQYDFASKSFHRMKNMYEDSLISAQKFDEVKMKYIGAKAQYEGVLAKKKEVTKGVRNEKVRMALGTMQRAEGAVELAKVAESERFVIAPKSMEISTITLKEGELSLAGYSLFVGWLPNSTFFRFTVAESEVNQYKVGAVHTVYVPYLDKSIKAKVSKVSALTKYADRTTAYPTAKLGESAFEIQVKAIDQQEANHLFVNTNALIKD</sequence>
<keyword evidence="3" id="KW-0614">Plasmid</keyword>
<accession>A0ABM7VL50</accession>
<geneLocation type="plasmid" evidence="3 4">
    <name>pPP3</name>
</geneLocation>
<gene>
    <name evidence="3" type="ORF">PEPS_39910</name>
</gene>
<dbReference type="Gene3D" id="2.40.50.100">
    <property type="match status" value="1"/>
</dbReference>
<name>A0ABM7VL50_9BACT</name>
<dbReference type="PROSITE" id="PS51257">
    <property type="entry name" value="PROKAR_LIPOPROTEIN"/>
    <property type="match status" value="1"/>
</dbReference>
<keyword evidence="1" id="KW-0732">Signal</keyword>